<dbReference type="OrthoDB" id="10261408at2759"/>
<feature type="compositionally biased region" description="Basic and acidic residues" evidence="1">
    <location>
        <begin position="116"/>
        <end position="129"/>
    </location>
</feature>
<keyword evidence="3" id="KW-1185">Reference proteome</keyword>
<dbReference type="PANTHER" id="PTHR47256:SF1">
    <property type="entry name" value="ZN(II)2CYS6 TRANSCRIPTION FACTOR (EUROFUNG)"/>
    <property type="match status" value="1"/>
</dbReference>
<dbReference type="AlphaFoldDB" id="A0A420YGK3"/>
<dbReference type="Proteomes" id="UP000275385">
    <property type="component" value="Unassembled WGS sequence"/>
</dbReference>
<evidence type="ECO:0008006" key="4">
    <source>
        <dbReference type="Google" id="ProtNLM"/>
    </source>
</evidence>
<organism evidence="2 3">
    <name type="scientific">Coniochaeta pulveracea</name>
    <dbReference type="NCBI Taxonomy" id="177199"/>
    <lineage>
        <taxon>Eukaryota</taxon>
        <taxon>Fungi</taxon>
        <taxon>Dikarya</taxon>
        <taxon>Ascomycota</taxon>
        <taxon>Pezizomycotina</taxon>
        <taxon>Sordariomycetes</taxon>
        <taxon>Sordariomycetidae</taxon>
        <taxon>Coniochaetales</taxon>
        <taxon>Coniochaetaceae</taxon>
        <taxon>Coniochaeta</taxon>
    </lineage>
</organism>
<reference evidence="2 3" key="1">
    <citation type="submission" date="2018-08" db="EMBL/GenBank/DDBJ databases">
        <title>Draft genome of the lignicolous fungus Coniochaeta pulveracea.</title>
        <authorList>
            <person name="Borstlap C.J."/>
            <person name="De Witt R.N."/>
            <person name="Botha A."/>
            <person name="Volschenk H."/>
        </authorList>
    </citation>
    <scope>NUCLEOTIDE SEQUENCE [LARGE SCALE GENOMIC DNA]</scope>
    <source>
        <strain evidence="2 3">CAB683</strain>
    </source>
</reference>
<evidence type="ECO:0000313" key="2">
    <source>
        <dbReference type="EMBL" id="RKU46985.1"/>
    </source>
</evidence>
<name>A0A420YGK3_9PEZI</name>
<feature type="compositionally biased region" description="Polar residues" evidence="1">
    <location>
        <begin position="131"/>
        <end position="157"/>
    </location>
</feature>
<dbReference type="InterPro" id="IPR053187">
    <property type="entry name" value="Notoamide_regulator"/>
</dbReference>
<proteinExistence type="predicted"/>
<gene>
    <name evidence="2" type="ORF">DL546_007468</name>
</gene>
<sequence length="666" mass="74479">MVLKRRMEDLKKKHDALTETLHILKTAPVDTSLHLWRTLRQAPIEDVAEVLPLVKDTQITDLGPPRQVMSQPPPQKGVEFDLMLRHAVAYPALIPLDAGTVSTTTFTVLDPHAALAEEERPTLSPRKSESAPIQPSPTHETSPATSPHTFPQPSVPSELTEYCDPRLEHLQIGVWITTSIPDWVASSLISLYLRTDHPILGIFDVDLFLDDLIAGRHRYCSPLLVSSILVWAYHAYRTVAPVVNPGVDELLLAEALALWEYDHSRDSLPTLAAATLLSLNFVYEGAPTGSPYFAVGGDMAQRMGLFGHSRTRFPPRPAASHETPMDEDDWVRASAHVAWGVYGFLAMHSFMFQLYHPALQSPPLLDVPGGFSERQADEPLTDGDVAPRLPDFMGRTFPAICRFWHITSEWMSEYYVISQMPVVGRIPMSFADKAFDKLMNMFDDLNFALARGDQCPHHANILHILLHVSVVELFRPFAAEAASHVDAAFEYDFDKASATVQASINQLKHLLIVFRYTFSCARYVPFWQLGLLHVANAGLTDINNPQSRVFFHFCIQCFVYLSPAFPLVEGLVRSLLYMGLRDHALSTTEAQTILDRVQSRTFHDMRPPQPCSSAIVVDLELAVTDRHESQARTLADMFAFYEFIEPEVHAKEGPQCVADSGLQQGA</sequence>
<evidence type="ECO:0000256" key="1">
    <source>
        <dbReference type="SAM" id="MobiDB-lite"/>
    </source>
</evidence>
<dbReference type="PANTHER" id="PTHR47256">
    <property type="entry name" value="ZN(II)2CYS6 TRANSCRIPTION FACTOR (EUROFUNG)-RELATED"/>
    <property type="match status" value="1"/>
</dbReference>
<dbReference type="EMBL" id="QVQW01000011">
    <property type="protein sequence ID" value="RKU46985.1"/>
    <property type="molecule type" value="Genomic_DNA"/>
</dbReference>
<evidence type="ECO:0000313" key="3">
    <source>
        <dbReference type="Proteomes" id="UP000275385"/>
    </source>
</evidence>
<dbReference type="CDD" id="cd12148">
    <property type="entry name" value="fungal_TF_MHR"/>
    <property type="match status" value="1"/>
</dbReference>
<feature type="region of interest" description="Disordered" evidence="1">
    <location>
        <begin position="116"/>
        <end position="158"/>
    </location>
</feature>
<protein>
    <recommendedName>
        <fullName evidence="4">Transcription factor domain-containing protein</fullName>
    </recommendedName>
</protein>
<comment type="caution">
    <text evidence="2">The sequence shown here is derived from an EMBL/GenBank/DDBJ whole genome shotgun (WGS) entry which is preliminary data.</text>
</comment>
<accession>A0A420YGK3</accession>
<dbReference type="STRING" id="177199.A0A420YGK3"/>